<feature type="transmembrane region" description="Helical" evidence="5">
    <location>
        <begin position="170"/>
        <end position="189"/>
    </location>
</feature>
<sequence length="248" mass="26870">MSPLSAAIILIATLVTAFISGIFGMAGGLILMGVLTALLPVATAMIVHGAIQMVSNGWRAWLLRKQINWVIFARYAAGSVGAVLLLILLAWRPDKTIVFLLLGCTPLMVWVPRNIIDLDIQKRGQAEVAGFIVQALNTLAGVAGPLLDLFFVRTDMTRQAIVATKSATQVLAHLVKIAFWSLPILAAAGEIHIPPLWLFAFAIPLSMTGTWLGGLVLARMSDVDFKRWMRWLVTVIGVVYLARAAGFL</sequence>
<dbReference type="EMBL" id="QWGB01000005">
    <property type="protein sequence ID" value="RIJ23614.1"/>
    <property type="molecule type" value="Genomic_DNA"/>
</dbReference>
<evidence type="ECO:0000313" key="7">
    <source>
        <dbReference type="Proteomes" id="UP000265431"/>
    </source>
</evidence>
<gene>
    <name evidence="6" type="ORF">D1224_04950</name>
</gene>
<dbReference type="Proteomes" id="UP000265431">
    <property type="component" value="Unassembled WGS sequence"/>
</dbReference>
<feature type="transmembrane region" description="Helical" evidence="5">
    <location>
        <begin position="72"/>
        <end position="91"/>
    </location>
</feature>
<proteinExistence type="inferred from homology"/>
<feature type="transmembrane region" description="Helical" evidence="5">
    <location>
        <begin position="128"/>
        <end position="150"/>
    </location>
</feature>
<comment type="subcellular location">
    <subcellularLocation>
        <location evidence="5">Cell membrane</location>
        <topology evidence="5">Multi-pass membrane protein</topology>
    </subcellularLocation>
    <subcellularLocation>
        <location evidence="1">Membrane</location>
        <topology evidence="1">Multi-pass membrane protein</topology>
    </subcellularLocation>
</comment>
<evidence type="ECO:0000256" key="1">
    <source>
        <dbReference type="ARBA" id="ARBA00004141"/>
    </source>
</evidence>
<evidence type="ECO:0000256" key="3">
    <source>
        <dbReference type="ARBA" id="ARBA00022989"/>
    </source>
</evidence>
<dbReference type="AlphaFoldDB" id="A0A399QZG8"/>
<evidence type="ECO:0000313" key="6">
    <source>
        <dbReference type="EMBL" id="RIJ23614.1"/>
    </source>
</evidence>
<keyword evidence="7" id="KW-1185">Reference proteome</keyword>
<name>A0A399QZG8_9PROT</name>
<keyword evidence="3 5" id="KW-1133">Transmembrane helix</keyword>
<reference evidence="6 7" key="1">
    <citation type="submission" date="2018-08" db="EMBL/GenBank/DDBJ databases">
        <title>Henriciella mobilis sp. nov., isolated from seawater.</title>
        <authorList>
            <person name="Cheng H."/>
            <person name="Wu Y.-H."/>
            <person name="Xu X.-W."/>
            <person name="Guo L.-L."/>
        </authorList>
    </citation>
    <scope>NUCLEOTIDE SEQUENCE [LARGE SCALE GENOMIC DNA]</scope>
    <source>
        <strain evidence="6 7">CCUG66934</strain>
    </source>
</reference>
<accession>A0A399QZG8</accession>
<evidence type="ECO:0000256" key="2">
    <source>
        <dbReference type="ARBA" id="ARBA00022692"/>
    </source>
</evidence>
<comment type="caution">
    <text evidence="6">The sequence shown here is derived from an EMBL/GenBank/DDBJ whole genome shotgun (WGS) entry which is preliminary data.</text>
</comment>
<feature type="transmembrane region" description="Helical" evidence="5">
    <location>
        <begin position="196"/>
        <end position="216"/>
    </location>
</feature>
<evidence type="ECO:0000256" key="4">
    <source>
        <dbReference type="ARBA" id="ARBA00023136"/>
    </source>
</evidence>
<dbReference type="RefSeq" id="WP_119378803.1">
    <property type="nucleotide sequence ID" value="NZ_QWGB01000005.1"/>
</dbReference>
<keyword evidence="5" id="KW-1003">Cell membrane</keyword>
<feature type="transmembrane region" description="Helical" evidence="5">
    <location>
        <begin position="27"/>
        <end position="51"/>
    </location>
</feature>
<keyword evidence="4 5" id="KW-0472">Membrane</keyword>
<feature type="transmembrane region" description="Helical" evidence="5">
    <location>
        <begin position="228"/>
        <end position="246"/>
    </location>
</feature>
<comment type="similarity">
    <text evidence="5">Belongs to the 4-toluene sulfonate uptake permease (TSUP) (TC 2.A.102) family.</text>
</comment>
<protein>
    <recommendedName>
        <fullName evidence="5">Probable membrane transporter protein</fullName>
    </recommendedName>
</protein>
<dbReference type="Pfam" id="PF01925">
    <property type="entry name" value="TauE"/>
    <property type="match status" value="1"/>
</dbReference>
<evidence type="ECO:0000256" key="5">
    <source>
        <dbReference type="RuleBase" id="RU363041"/>
    </source>
</evidence>
<dbReference type="OrthoDB" id="8478323at2"/>
<organism evidence="6 7">
    <name type="scientific">Henriciella barbarensis</name>
    <dbReference type="NCBI Taxonomy" id="86342"/>
    <lineage>
        <taxon>Bacteria</taxon>
        <taxon>Pseudomonadati</taxon>
        <taxon>Pseudomonadota</taxon>
        <taxon>Alphaproteobacteria</taxon>
        <taxon>Hyphomonadales</taxon>
        <taxon>Hyphomonadaceae</taxon>
        <taxon>Henriciella</taxon>
    </lineage>
</organism>
<dbReference type="InterPro" id="IPR002781">
    <property type="entry name" value="TM_pro_TauE-like"/>
</dbReference>
<dbReference type="GO" id="GO:0005886">
    <property type="term" value="C:plasma membrane"/>
    <property type="evidence" value="ECO:0007669"/>
    <property type="project" value="UniProtKB-SubCell"/>
</dbReference>
<feature type="transmembrane region" description="Helical" evidence="5">
    <location>
        <begin position="97"/>
        <end position="116"/>
    </location>
</feature>
<keyword evidence="2 5" id="KW-0812">Transmembrane</keyword>